<protein>
    <submittedName>
        <fullName evidence="1">Uncharacterized protein</fullName>
    </submittedName>
</protein>
<dbReference type="EMBL" id="BPLR01011764">
    <property type="protein sequence ID" value="GIY48863.1"/>
    <property type="molecule type" value="Genomic_DNA"/>
</dbReference>
<keyword evidence="2" id="KW-1185">Reference proteome</keyword>
<evidence type="ECO:0000313" key="2">
    <source>
        <dbReference type="Proteomes" id="UP001054945"/>
    </source>
</evidence>
<dbReference type="Proteomes" id="UP001054945">
    <property type="component" value="Unassembled WGS sequence"/>
</dbReference>
<gene>
    <name evidence="1" type="ORF">CEXT_263271</name>
</gene>
<name>A0AAV4TQL4_CAEEX</name>
<accession>A0AAV4TQL4</accession>
<sequence length="86" mass="9349">MADAESNSDCCECLCLPRDLKVQMQCQLSSFCPSAGGVEIKSMSEPAGGTRSLNGKGFLPSHRGIILRLAMLTLRIWVSFINQEIS</sequence>
<organism evidence="1 2">
    <name type="scientific">Caerostris extrusa</name>
    <name type="common">Bark spider</name>
    <name type="synonym">Caerostris bankana</name>
    <dbReference type="NCBI Taxonomy" id="172846"/>
    <lineage>
        <taxon>Eukaryota</taxon>
        <taxon>Metazoa</taxon>
        <taxon>Ecdysozoa</taxon>
        <taxon>Arthropoda</taxon>
        <taxon>Chelicerata</taxon>
        <taxon>Arachnida</taxon>
        <taxon>Araneae</taxon>
        <taxon>Araneomorphae</taxon>
        <taxon>Entelegynae</taxon>
        <taxon>Araneoidea</taxon>
        <taxon>Araneidae</taxon>
        <taxon>Caerostris</taxon>
    </lineage>
</organism>
<reference evidence="1 2" key="1">
    <citation type="submission" date="2021-06" db="EMBL/GenBank/DDBJ databases">
        <title>Caerostris extrusa draft genome.</title>
        <authorList>
            <person name="Kono N."/>
            <person name="Arakawa K."/>
        </authorList>
    </citation>
    <scope>NUCLEOTIDE SEQUENCE [LARGE SCALE GENOMIC DNA]</scope>
</reference>
<proteinExistence type="predicted"/>
<evidence type="ECO:0000313" key="1">
    <source>
        <dbReference type="EMBL" id="GIY48863.1"/>
    </source>
</evidence>
<comment type="caution">
    <text evidence="1">The sequence shown here is derived from an EMBL/GenBank/DDBJ whole genome shotgun (WGS) entry which is preliminary data.</text>
</comment>
<dbReference type="AlphaFoldDB" id="A0AAV4TQL4"/>